<feature type="binding site" evidence="11">
    <location>
        <position position="29"/>
    </location>
    <ligand>
        <name>Zn(2+)</name>
        <dbReference type="ChEBI" id="CHEBI:29105"/>
    </ligand>
</feature>
<evidence type="ECO:0000256" key="5">
    <source>
        <dbReference type="ARBA" id="ARBA00022723"/>
    </source>
</evidence>
<reference evidence="12" key="2">
    <citation type="journal article" date="2018" name="ISME J.">
        <title>A dynamic microbial community with high functional redundancy inhabits the cold, oxic subseafloor aquifer.</title>
        <authorList>
            <person name="Tully B.J."/>
            <person name="Wheat C.G."/>
            <person name="Glazer B.T."/>
            <person name="Huber J.A."/>
        </authorList>
    </citation>
    <scope>NUCLEOTIDE SEQUENCE</scope>
    <source>
        <strain evidence="12">NORP83</strain>
    </source>
</reference>
<dbReference type="EMBL" id="NVUS01000009">
    <property type="protein sequence ID" value="PCJ01006.1"/>
    <property type="molecule type" value="Genomic_DNA"/>
</dbReference>
<gene>
    <name evidence="12" type="primary">queD</name>
    <name evidence="12" type="ORF">COB13_08565</name>
</gene>
<feature type="active site" description="Charge relay system" evidence="10">
    <location>
        <position position="69"/>
    </location>
</feature>
<keyword evidence="9" id="KW-0671">Queuosine biosynthesis</keyword>
<comment type="caution">
    <text evidence="12">The sequence shown here is derived from an EMBL/GenBank/DDBJ whole genome shotgun (WGS) entry which is preliminary data.</text>
</comment>
<feature type="active site" description="Charge relay system" evidence="10">
    <location>
        <position position="108"/>
    </location>
</feature>
<feature type="active site" description="Proton acceptor" evidence="10">
    <location>
        <position position="25"/>
    </location>
</feature>
<evidence type="ECO:0000256" key="10">
    <source>
        <dbReference type="PIRSR" id="PIRSR006113-1"/>
    </source>
</evidence>
<evidence type="ECO:0000256" key="11">
    <source>
        <dbReference type="PIRSR" id="PIRSR006113-2"/>
    </source>
</evidence>
<comment type="similarity">
    <text evidence="3 9">Belongs to the PTPS family. QueD subfamily.</text>
</comment>
<comment type="pathway">
    <text evidence="2 9">Purine metabolism; 7-cyano-7-deazaguanine biosynthesis.</text>
</comment>
<dbReference type="PANTHER" id="PTHR12589">
    <property type="entry name" value="PYRUVOYL TETRAHYDROBIOPTERIN SYNTHASE"/>
    <property type="match status" value="1"/>
</dbReference>
<organism evidence="12">
    <name type="scientific">OCS116 cluster bacterium</name>
    <dbReference type="NCBI Taxonomy" id="2030921"/>
    <lineage>
        <taxon>Bacteria</taxon>
        <taxon>Pseudomonadati</taxon>
        <taxon>Pseudomonadota</taxon>
        <taxon>Alphaproteobacteria</taxon>
        <taxon>OCS116 cluster</taxon>
    </lineage>
</organism>
<dbReference type="Gene3D" id="3.30.479.10">
    <property type="entry name" value="6-pyruvoyl tetrahydropterin synthase/QueD"/>
    <property type="match status" value="2"/>
</dbReference>
<dbReference type="PANTHER" id="PTHR12589:SF7">
    <property type="entry name" value="6-PYRUVOYL TETRAHYDROBIOPTERIN SYNTHASE"/>
    <property type="match status" value="1"/>
</dbReference>
<dbReference type="GO" id="GO:0046872">
    <property type="term" value="F:metal ion binding"/>
    <property type="evidence" value="ECO:0007669"/>
    <property type="project" value="UniProtKB-KW"/>
</dbReference>
<sequence length="118" mass="13799">MFTISKEFHFSAAHRLLTLAEDHPCYRLHGHNYIVTIELKSEQVSDNGFVVDFRDLTPLKNYIDGTFDHQYLNDVFGDVPTTSELLAKHFYDWSKQKWSEVSAVRVSETAKTWAEYRP</sequence>
<dbReference type="NCBIfam" id="TIGR03367">
    <property type="entry name" value="queuosine_QueD"/>
    <property type="match status" value="1"/>
</dbReference>
<protein>
    <recommendedName>
        <fullName evidence="4 9">6-carboxy-5,6,7,8-tetrahydropterin synthase</fullName>
        <ecNumber evidence="9">4.-.-.-</ecNumber>
    </recommendedName>
</protein>
<dbReference type="InterPro" id="IPR038418">
    <property type="entry name" value="6-PTP_synth/QueD_sf"/>
</dbReference>
<accession>A0A2A4Z388</accession>
<feature type="binding site" evidence="11">
    <location>
        <position position="31"/>
    </location>
    <ligand>
        <name>Zn(2+)</name>
        <dbReference type="ChEBI" id="CHEBI:29105"/>
    </ligand>
</feature>
<evidence type="ECO:0000256" key="8">
    <source>
        <dbReference type="ARBA" id="ARBA00048807"/>
    </source>
</evidence>
<evidence type="ECO:0000256" key="4">
    <source>
        <dbReference type="ARBA" id="ARBA00018141"/>
    </source>
</evidence>
<evidence type="ECO:0000256" key="1">
    <source>
        <dbReference type="ARBA" id="ARBA00002285"/>
    </source>
</evidence>
<dbReference type="SUPFAM" id="SSF55620">
    <property type="entry name" value="Tetrahydrobiopterin biosynthesis enzymes-like"/>
    <property type="match status" value="1"/>
</dbReference>
<evidence type="ECO:0000256" key="7">
    <source>
        <dbReference type="ARBA" id="ARBA00023239"/>
    </source>
</evidence>
<evidence type="ECO:0000256" key="6">
    <source>
        <dbReference type="ARBA" id="ARBA00022833"/>
    </source>
</evidence>
<dbReference type="UniPathway" id="UPA00391"/>
<dbReference type="GO" id="GO:0070497">
    <property type="term" value="F:6-carboxytetrahydropterin synthase activity"/>
    <property type="evidence" value="ECO:0007669"/>
    <property type="project" value="UniProtKB-EC"/>
</dbReference>
<keyword evidence="5 9" id="KW-0479">Metal-binding</keyword>
<reference key="1">
    <citation type="submission" date="2017-08" db="EMBL/GenBank/DDBJ databases">
        <title>A dynamic microbial community with high functional redundancy inhabits the cold, oxic subseafloor aquifer.</title>
        <authorList>
            <person name="Tully B.J."/>
            <person name="Wheat C.G."/>
            <person name="Glazer B.T."/>
            <person name="Huber J.A."/>
        </authorList>
    </citation>
    <scope>NUCLEOTIDE SEQUENCE [LARGE SCALE GENOMIC DNA]</scope>
</reference>
<dbReference type="Pfam" id="PF01242">
    <property type="entry name" value="PTPS"/>
    <property type="match status" value="1"/>
</dbReference>
<comment type="cofactor">
    <cofactor evidence="9 11">
        <name>Zn(2+)</name>
        <dbReference type="ChEBI" id="CHEBI:29105"/>
    </cofactor>
    <text evidence="9 11">Binds 1 zinc ion per subunit.</text>
</comment>
<keyword evidence="6 9" id="KW-0862">Zinc</keyword>
<dbReference type="InterPro" id="IPR007115">
    <property type="entry name" value="6-PTP_synth/QueD"/>
</dbReference>
<name>A0A2A4Z388_9PROT</name>
<keyword evidence="7 9" id="KW-0456">Lyase</keyword>
<comment type="function">
    <text evidence="1">Catalyzes the conversion of 7,8-dihydroneopterin triphosphate (H2NTP) to 6-carboxy-5,6,7,8-tetrahydropterin (CPH4) and acetaldehyde.</text>
</comment>
<dbReference type="PIRSF" id="PIRSF006113">
    <property type="entry name" value="PTP_synth"/>
    <property type="match status" value="1"/>
</dbReference>
<dbReference type="EC" id="4.-.-.-" evidence="9"/>
<dbReference type="GO" id="GO:0008616">
    <property type="term" value="P:tRNA queuosine(34) biosynthetic process"/>
    <property type="evidence" value="ECO:0007669"/>
    <property type="project" value="UniProtKB-KW"/>
</dbReference>
<evidence type="ECO:0000313" key="12">
    <source>
        <dbReference type="EMBL" id="PCJ01006.1"/>
    </source>
</evidence>
<comment type="catalytic activity">
    <reaction evidence="8 9">
        <text>7,8-dihydroneopterin 3'-triphosphate + H2O = 6-carboxy-5,6,7,8-tetrahydropterin + triphosphate + acetaldehyde + 2 H(+)</text>
        <dbReference type="Rhea" id="RHEA:27966"/>
        <dbReference type="ChEBI" id="CHEBI:15343"/>
        <dbReference type="ChEBI" id="CHEBI:15377"/>
        <dbReference type="ChEBI" id="CHEBI:15378"/>
        <dbReference type="ChEBI" id="CHEBI:18036"/>
        <dbReference type="ChEBI" id="CHEBI:58462"/>
        <dbReference type="ChEBI" id="CHEBI:61032"/>
        <dbReference type="EC" id="4.1.2.50"/>
    </reaction>
</comment>
<evidence type="ECO:0000256" key="2">
    <source>
        <dbReference type="ARBA" id="ARBA00005061"/>
    </source>
</evidence>
<evidence type="ECO:0000256" key="9">
    <source>
        <dbReference type="PIRNR" id="PIRNR006113"/>
    </source>
</evidence>
<evidence type="ECO:0000256" key="3">
    <source>
        <dbReference type="ARBA" id="ARBA00008900"/>
    </source>
</evidence>
<proteinExistence type="inferred from homology"/>
<feature type="binding site" evidence="11">
    <location>
        <position position="14"/>
    </location>
    <ligand>
        <name>Zn(2+)</name>
        <dbReference type="ChEBI" id="CHEBI:29105"/>
    </ligand>
</feature>
<dbReference type="AlphaFoldDB" id="A0A2A4Z388"/>